<accession>A0ACC2PQ24</accession>
<gene>
    <name evidence="1" type="ORF">QAD02_021298</name>
</gene>
<organism evidence="1 2">
    <name type="scientific">Eretmocerus hayati</name>
    <dbReference type="NCBI Taxonomy" id="131215"/>
    <lineage>
        <taxon>Eukaryota</taxon>
        <taxon>Metazoa</taxon>
        <taxon>Ecdysozoa</taxon>
        <taxon>Arthropoda</taxon>
        <taxon>Hexapoda</taxon>
        <taxon>Insecta</taxon>
        <taxon>Pterygota</taxon>
        <taxon>Neoptera</taxon>
        <taxon>Endopterygota</taxon>
        <taxon>Hymenoptera</taxon>
        <taxon>Apocrita</taxon>
        <taxon>Proctotrupomorpha</taxon>
        <taxon>Chalcidoidea</taxon>
        <taxon>Aphelinidae</taxon>
        <taxon>Aphelininae</taxon>
        <taxon>Eretmocerus</taxon>
    </lineage>
</organism>
<evidence type="ECO:0000313" key="2">
    <source>
        <dbReference type="Proteomes" id="UP001239111"/>
    </source>
</evidence>
<proteinExistence type="predicted"/>
<dbReference type="Proteomes" id="UP001239111">
    <property type="component" value="Chromosome 1"/>
</dbReference>
<keyword evidence="2" id="KW-1185">Reference proteome</keyword>
<dbReference type="EMBL" id="CM056741">
    <property type="protein sequence ID" value="KAJ8685505.1"/>
    <property type="molecule type" value="Genomic_DNA"/>
</dbReference>
<reference evidence="1" key="1">
    <citation type="submission" date="2023-04" db="EMBL/GenBank/DDBJ databases">
        <title>A chromosome-level genome assembly of the parasitoid wasp Eretmocerus hayati.</title>
        <authorList>
            <person name="Zhong Y."/>
            <person name="Liu S."/>
            <person name="Liu Y."/>
        </authorList>
    </citation>
    <scope>NUCLEOTIDE SEQUENCE</scope>
    <source>
        <strain evidence="1">ZJU_SS_LIU_2023</strain>
    </source>
</reference>
<sequence>MDVRNEVANLLETHWEEYLRNIRTRGDGSSFSDFKDGMLYLDFLDTLPADTEFFATFSCNTDGASITNSSGLSIWGMQLTLNELPYAVRNANPVTNMMWFGKNKPNMKCFLKEFVLNMNTMSTEGVSCRIGNQVHEVKLFNLCSVVDTIARAPMQGLQQLGYYGCNWCLHPGVLVQPVTRGRERNKGGSVKYIVMENIPNRTEEGTRQHMRESLTSVDAVCGFVAPSWLIHLRKFRIIRGFVPDPMHQLSGVAKQFLGKWLSMFTPAEKERIDHLMENITVPSQVQRLTRKLKDWKNWKSLGFENWLLYYSLPILNAFPRLSEVCKHWALLVEAVHKLSKKTVTRDEVTTAHNLIKEFVVRTEELYGAVFMTHNVHTLLHLAQSVFDWGPLWCHNCYCYENTNQKYLKQIHSTKGVIYQICRSVSMRQSELILRRHVASRENSVVVDYVNYLEYRHAQETYKLRNARFFGWSRGASENIVLRLGLTMQSRMYGKMVKDGCLYTSKRTTPLRSNNSYAKLTNGHYIQILNFIVDRSLSQSLVVADVFSVQPAFPNRNLSIVIIVGISQKNHIVDTDLIETICVSVSLSDTTYLIVPPSLYHK</sequence>
<evidence type="ECO:0000313" key="1">
    <source>
        <dbReference type="EMBL" id="KAJ8685505.1"/>
    </source>
</evidence>
<comment type="caution">
    <text evidence="1">The sequence shown here is derived from an EMBL/GenBank/DDBJ whole genome shotgun (WGS) entry which is preliminary data.</text>
</comment>
<protein>
    <submittedName>
        <fullName evidence="1">Uncharacterized protein</fullName>
    </submittedName>
</protein>
<name>A0ACC2PQ24_9HYME</name>